<dbReference type="EMBL" id="ABVL01000003">
    <property type="protein sequence ID" value="EDY21132.1"/>
    <property type="molecule type" value="Genomic_DNA"/>
</dbReference>
<dbReference type="RefSeq" id="WP_006978751.1">
    <property type="nucleotide sequence ID" value="NZ_ABVL01000003.1"/>
</dbReference>
<organism evidence="1 2">
    <name type="scientific">Chthoniobacter flavus Ellin428</name>
    <dbReference type="NCBI Taxonomy" id="497964"/>
    <lineage>
        <taxon>Bacteria</taxon>
        <taxon>Pseudomonadati</taxon>
        <taxon>Verrucomicrobiota</taxon>
        <taxon>Spartobacteria</taxon>
        <taxon>Chthoniobacterales</taxon>
        <taxon>Chthoniobacteraceae</taxon>
        <taxon>Chthoniobacter</taxon>
    </lineage>
</organism>
<evidence type="ECO:0000313" key="1">
    <source>
        <dbReference type="EMBL" id="EDY21132.1"/>
    </source>
</evidence>
<dbReference type="InParanoid" id="B4CXY4"/>
<proteinExistence type="predicted"/>
<dbReference type="AlphaFoldDB" id="B4CXY4"/>
<sequence>MEQHDREAVPLRVDRLARQKLVIYDGSLTRARAQPGTLSAAEVAAREAWLKLGGTLILGRGRRDVFANDSDSVPK</sequence>
<name>B4CXY4_9BACT</name>
<accession>B4CXY4</accession>
<evidence type="ECO:0000313" key="2">
    <source>
        <dbReference type="Proteomes" id="UP000005824"/>
    </source>
</evidence>
<protein>
    <submittedName>
        <fullName evidence="1">Uncharacterized protein</fullName>
    </submittedName>
</protein>
<dbReference type="Proteomes" id="UP000005824">
    <property type="component" value="Unassembled WGS sequence"/>
</dbReference>
<gene>
    <name evidence="1" type="ORF">CfE428DRAFT_1425</name>
</gene>
<dbReference type="STRING" id="497964.CfE428DRAFT_1425"/>
<reference evidence="1 2" key="1">
    <citation type="journal article" date="2011" name="J. Bacteriol.">
        <title>Genome sequence of Chthoniobacter flavus Ellin428, an aerobic heterotrophic soil bacterium.</title>
        <authorList>
            <person name="Kant R."/>
            <person name="van Passel M.W."/>
            <person name="Palva A."/>
            <person name="Lucas S."/>
            <person name="Lapidus A."/>
            <person name="Glavina Del Rio T."/>
            <person name="Dalin E."/>
            <person name="Tice H."/>
            <person name="Bruce D."/>
            <person name="Goodwin L."/>
            <person name="Pitluck S."/>
            <person name="Larimer F.W."/>
            <person name="Land M.L."/>
            <person name="Hauser L."/>
            <person name="Sangwan P."/>
            <person name="de Vos W.M."/>
            <person name="Janssen P.H."/>
            <person name="Smidt H."/>
        </authorList>
    </citation>
    <scope>NUCLEOTIDE SEQUENCE [LARGE SCALE GENOMIC DNA]</scope>
    <source>
        <strain evidence="1 2">Ellin428</strain>
    </source>
</reference>
<keyword evidence="2" id="KW-1185">Reference proteome</keyword>
<comment type="caution">
    <text evidence="1">The sequence shown here is derived from an EMBL/GenBank/DDBJ whole genome shotgun (WGS) entry which is preliminary data.</text>
</comment>